<gene>
    <name evidence="1" type="ORF">pmac_cds_903</name>
</gene>
<dbReference type="RefSeq" id="YP_009481587.1">
    <property type="nucleotide sequence ID" value="NC_037665.1"/>
</dbReference>
<dbReference type="EMBL" id="MG011691">
    <property type="protein sequence ID" value="AVK77591.1"/>
    <property type="molecule type" value="Genomic_DNA"/>
</dbReference>
<protein>
    <submittedName>
        <fullName evidence="1">Uncharacterized protein</fullName>
    </submittedName>
</protein>
<dbReference type="Proteomes" id="UP000249758">
    <property type="component" value="Segment"/>
</dbReference>
<organism evidence="1">
    <name type="scientific">Pandoravirus macleodensis</name>
    <dbReference type="NCBI Taxonomy" id="2107707"/>
    <lineage>
        <taxon>Viruses</taxon>
        <taxon>Pandoravirus</taxon>
    </lineage>
</organism>
<accession>A0A2U7UI34</accession>
<dbReference type="GeneID" id="36842046"/>
<evidence type="ECO:0000313" key="1">
    <source>
        <dbReference type="EMBL" id="AVK77591.1"/>
    </source>
</evidence>
<proteinExistence type="predicted"/>
<reference evidence="1" key="1">
    <citation type="journal article" date="2018" name="Nat. Commun.">
        <title>Diversity and evolution of the emerging Pandoraviridae family.</title>
        <authorList>
            <person name="Legendre M."/>
            <person name="Fabre E."/>
            <person name="Poirot O."/>
            <person name="Jeudy S."/>
            <person name="Lartigue A."/>
            <person name="Alempic J.M."/>
            <person name="Beucher L."/>
            <person name="Philippe N."/>
            <person name="Bertaux L."/>
            <person name="Christo-Foroux E."/>
            <person name="Labadie K."/>
            <person name="Coute Y."/>
            <person name="Abergel C."/>
            <person name="Claverie J.M."/>
        </authorList>
    </citation>
    <scope>NUCLEOTIDE SEQUENCE [LARGE SCALE GENOMIC DNA]</scope>
    <source>
        <strain evidence="1">Macleodensis</strain>
    </source>
</reference>
<sequence length="319" mass="35080">MDTTSAHSHPLRRRSLDNTRGVLSVCAGLPIELWGIVANLCGGDHRALASMSATSRALRRIVAHTIDKRVDEARTHVDRMVDAWERWSAPFDVQWTENMVCGMLAGLPHQRPTHIVRHQSLSGFGAESVYCDDCVRACGNNLVDARRIELREPHVWTSYWSPIGSCAVQTCCVAHTLSHRIDVKRYVVPEGMGCAVNLLAAAWCADIVQTRPPLYVPSAVGGRDLPSARSWLPVGPVAVSFAINDVPYQTVLFVCCQTDHERWGELAVFASSHSGSGGLAYWMPLHSSMATLLARYKTPPAAAATDTFALWMVEYAMDL</sequence>
<name>A0A2U7UI34_9VIRU</name>
<dbReference type="KEGG" id="vg:36842046"/>